<dbReference type="PANTHER" id="PTHR16255">
    <property type="entry name" value="REQUIRED FOR MEIOTIC NUCLEAR DIVISION PROTEIN 1 HOMOLOG"/>
    <property type="match status" value="1"/>
</dbReference>
<dbReference type="PATRIC" id="fig|908809.3.peg.130"/>
<evidence type="ECO:0000259" key="2">
    <source>
        <dbReference type="Pfam" id="PF02582"/>
    </source>
</evidence>
<dbReference type="PANTHER" id="PTHR16255:SF1">
    <property type="entry name" value="REQUIRED FOR MEIOTIC NUCLEAR DIVISION PROTEIN 1 HOMOLOG"/>
    <property type="match status" value="1"/>
</dbReference>
<comment type="caution">
    <text evidence="3">The sequence shown here is derived from an EMBL/GenBank/DDBJ whole genome shotgun (WGS) entry which is preliminary data.</text>
</comment>
<proteinExistence type="predicted"/>
<sequence length="274" mass="32023">MASYEFISYMISSEINLNEIAGHFGINKKFKWEEPLILREKNLKGIISKPDDRYVYIFSFGSVVCINMAFHETQDIINYLKKIDKNLKNNPPTTIREDFKLSISPNSELEITYNSVTLNKVQDYHFSIIATILAKSVALEKIEEDIDILLDKIEDIVNFLEKGKLNLSDENLAKMSSKILRFKYNTISYIMLLDKPKIAWENEDAEKFYSELSELFELNDRYDKIKHKTELLLDITEIFSSLAQSKRGTKLEWMIIILILIELLLSLIEKLFIK</sequence>
<dbReference type="AlphaFoldDB" id="A0A0R3K3N7"/>
<feature type="domain" description="DUF155" evidence="2">
    <location>
        <begin position="55"/>
        <end position="225"/>
    </location>
</feature>
<evidence type="ECO:0000313" key="4">
    <source>
        <dbReference type="Proteomes" id="UP000052015"/>
    </source>
</evidence>
<evidence type="ECO:0000313" key="3">
    <source>
        <dbReference type="EMBL" id="KRQ87964.1"/>
    </source>
</evidence>
<dbReference type="EMBL" id="LKHP01000001">
    <property type="protein sequence ID" value="KRQ87964.1"/>
    <property type="molecule type" value="Genomic_DNA"/>
</dbReference>
<dbReference type="InterPro" id="IPR051624">
    <property type="entry name" value="RMD1/Sad1-interacting"/>
</dbReference>
<dbReference type="STRING" id="908809.ABG79_00129"/>
<keyword evidence="1" id="KW-1133">Transmembrane helix</keyword>
<dbReference type="Proteomes" id="UP000052015">
    <property type="component" value="Unassembled WGS sequence"/>
</dbReference>
<accession>A0A0R3K3N7</accession>
<keyword evidence="4" id="KW-1185">Reference proteome</keyword>
<name>A0A0R3K3N7_CALMK</name>
<evidence type="ECO:0000256" key="1">
    <source>
        <dbReference type="SAM" id="Phobius"/>
    </source>
</evidence>
<dbReference type="Pfam" id="PF02582">
    <property type="entry name" value="DUF155"/>
    <property type="match status" value="1"/>
</dbReference>
<keyword evidence="1" id="KW-0812">Transmembrane</keyword>
<dbReference type="OrthoDB" id="5338490at2"/>
<dbReference type="InterPro" id="IPR003734">
    <property type="entry name" value="DUF155"/>
</dbReference>
<reference evidence="3 4" key="1">
    <citation type="submission" date="2015-09" db="EMBL/GenBank/DDBJ databases">
        <title>Draft genome sequence of a Caloramator mitchellensis, a moderate thermophile from the Great Artesian Basin of Australia.</title>
        <authorList>
            <person name="Patel B.K."/>
        </authorList>
    </citation>
    <scope>NUCLEOTIDE SEQUENCE [LARGE SCALE GENOMIC DNA]</scope>
    <source>
        <strain evidence="3 4">VF08</strain>
    </source>
</reference>
<gene>
    <name evidence="3" type="ORF">ABG79_00129</name>
</gene>
<feature type="transmembrane region" description="Helical" evidence="1">
    <location>
        <begin position="253"/>
        <end position="273"/>
    </location>
</feature>
<organism evidence="3 4">
    <name type="scientific">Caloramator mitchellensis</name>
    <dbReference type="NCBI Taxonomy" id="908809"/>
    <lineage>
        <taxon>Bacteria</taxon>
        <taxon>Bacillati</taxon>
        <taxon>Bacillota</taxon>
        <taxon>Clostridia</taxon>
        <taxon>Eubacteriales</taxon>
        <taxon>Clostridiaceae</taxon>
        <taxon>Caloramator</taxon>
    </lineage>
</organism>
<keyword evidence="1" id="KW-0472">Membrane</keyword>
<dbReference type="RefSeq" id="WP_057976048.1">
    <property type="nucleotide sequence ID" value="NZ_LKHP01000001.1"/>
</dbReference>
<protein>
    <recommendedName>
        <fullName evidence="2">DUF155 domain-containing protein</fullName>
    </recommendedName>
</protein>